<accession>A0A165NSX5</accession>
<reference evidence="6 7" key="1">
    <citation type="journal article" date="2016" name="Mol. Biol. Evol.">
        <title>Comparative Genomics of Early-Diverging Mushroom-Forming Fungi Provides Insights into the Origins of Lignocellulose Decay Capabilities.</title>
        <authorList>
            <person name="Nagy L.G."/>
            <person name="Riley R."/>
            <person name="Tritt A."/>
            <person name="Adam C."/>
            <person name="Daum C."/>
            <person name="Floudas D."/>
            <person name="Sun H."/>
            <person name="Yadav J.S."/>
            <person name="Pangilinan J."/>
            <person name="Larsson K.H."/>
            <person name="Matsuura K."/>
            <person name="Barry K."/>
            <person name="Labutti K."/>
            <person name="Kuo R."/>
            <person name="Ohm R.A."/>
            <person name="Bhattacharya S.S."/>
            <person name="Shirouzu T."/>
            <person name="Yoshinaga Y."/>
            <person name="Martin F.M."/>
            <person name="Grigoriev I.V."/>
            <person name="Hibbett D.S."/>
        </authorList>
    </citation>
    <scope>NUCLEOTIDE SEQUENCE [LARGE SCALE GENOMIC DNA]</scope>
    <source>
        <strain evidence="6 7">HHB12029</strain>
    </source>
</reference>
<dbReference type="EMBL" id="KV425895">
    <property type="protein sequence ID" value="KZW01177.1"/>
    <property type="molecule type" value="Genomic_DNA"/>
</dbReference>
<sequence length="401" mass="43560">MEIAKPLIVICDVLQGPGGFSMLKSMCPDLLRAVHARARVVQPATPKAFIDALKQQPRAVLVTDPDVLSRLNPPSPHAALFDYVRFGGTMVICGPFSNNSRPDEMQQFFKAWKLPWKLGSYLRTSFVLGSNLNGTGDLPQNYNVKAQLMRAPEDSRIYVPASGAQSQSHVFASRNVANDEVPVVRSPCGSGTVGFAGDVNCEKETTPIVLWLAGLAAEEAPKHPVAGFATFDITFPTGKQKTVAIGRGGRPFVWHLLDAAPGGEMVSTFEISSPAPNDEDDGEFSTTEALASSHAFWEELSRVGAVDPGNGLTMARGKVVSMRMKVLVPASERVRWCAGCGKWEANGGQRYMACSVCRSRFYCSTQCQKNDWRAEHKRICELLKAGKEKDAQIVRLANAAS</sequence>
<dbReference type="Gene3D" id="6.10.140.2220">
    <property type="match status" value="1"/>
</dbReference>
<evidence type="ECO:0000256" key="1">
    <source>
        <dbReference type="ARBA" id="ARBA00022723"/>
    </source>
</evidence>
<dbReference type="Pfam" id="PF01753">
    <property type="entry name" value="zf-MYND"/>
    <property type="match status" value="1"/>
</dbReference>
<keyword evidence="2 4" id="KW-0863">Zinc-finger</keyword>
<gene>
    <name evidence="6" type="ORF">EXIGLDRAFT_638478</name>
</gene>
<proteinExistence type="predicted"/>
<evidence type="ECO:0000313" key="6">
    <source>
        <dbReference type="EMBL" id="KZW01177.1"/>
    </source>
</evidence>
<organism evidence="6 7">
    <name type="scientific">Exidia glandulosa HHB12029</name>
    <dbReference type="NCBI Taxonomy" id="1314781"/>
    <lineage>
        <taxon>Eukaryota</taxon>
        <taxon>Fungi</taxon>
        <taxon>Dikarya</taxon>
        <taxon>Basidiomycota</taxon>
        <taxon>Agaricomycotina</taxon>
        <taxon>Agaricomycetes</taxon>
        <taxon>Auriculariales</taxon>
        <taxon>Exidiaceae</taxon>
        <taxon>Exidia</taxon>
    </lineage>
</organism>
<protein>
    <recommendedName>
        <fullName evidence="5">MYND-type domain-containing protein</fullName>
    </recommendedName>
</protein>
<evidence type="ECO:0000256" key="3">
    <source>
        <dbReference type="ARBA" id="ARBA00022833"/>
    </source>
</evidence>
<dbReference type="Proteomes" id="UP000077266">
    <property type="component" value="Unassembled WGS sequence"/>
</dbReference>
<dbReference type="PROSITE" id="PS50865">
    <property type="entry name" value="ZF_MYND_2"/>
    <property type="match status" value="1"/>
</dbReference>
<dbReference type="AlphaFoldDB" id="A0A165NSX5"/>
<dbReference type="InterPro" id="IPR002893">
    <property type="entry name" value="Znf_MYND"/>
</dbReference>
<feature type="domain" description="MYND-type" evidence="5">
    <location>
        <begin position="337"/>
        <end position="380"/>
    </location>
</feature>
<dbReference type="InParanoid" id="A0A165NSX5"/>
<keyword evidence="1" id="KW-0479">Metal-binding</keyword>
<dbReference type="OrthoDB" id="245563at2759"/>
<dbReference type="SUPFAM" id="SSF144232">
    <property type="entry name" value="HIT/MYND zinc finger-like"/>
    <property type="match status" value="1"/>
</dbReference>
<keyword evidence="7" id="KW-1185">Reference proteome</keyword>
<evidence type="ECO:0000256" key="4">
    <source>
        <dbReference type="PROSITE-ProRule" id="PRU00134"/>
    </source>
</evidence>
<dbReference type="STRING" id="1314781.A0A165NSX5"/>
<evidence type="ECO:0000259" key="5">
    <source>
        <dbReference type="PROSITE" id="PS50865"/>
    </source>
</evidence>
<evidence type="ECO:0000313" key="7">
    <source>
        <dbReference type="Proteomes" id="UP000077266"/>
    </source>
</evidence>
<keyword evidence="3" id="KW-0862">Zinc</keyword>
<name>A0A165NSX5_EXIGL</name>
<evidence type="ECO:0000256" key="2">
    <source>
        <dbReference type="ARBA" id="ARBA00022771"/>
    </source>
</evidence>
<dbReference type="GO" id="GO:0008270">
    <property type="term" value="F:zinc ion binding"/>
    <property type="evidence" value="ECO:0007669"/>
    <property type="project" value="UniProtKB-KW"/>
</dbReference>
<dbReference type="PROSITE" id="PS01360">
    <property type="entry name" value="ZF_MYND_1"/>
    <property type="match status" value="1"/>
</dbReference>